<sequence length="2190" mass="234569">MSENRTIDGYAYVGGDPESIPLSEANNQTINLYYDRALAGLEIDKTVIDATTERPTLTFNVYEGSATTGTPAATFTATWQNDGYVFAPTSADLTIGQQYTIVELLNGVDASDVYDVTYKPSRTFTMEEGLTVSVTNERKLLDGDGEASFTKEWEGDKAEDRPNEQEFARYLTLKANGVVVESATPDIVDNGDNTYTITYSNLPATNLQGEPLTYTLEEKSVDNYVATGSPASVGGTITNTLKQGRVGYNLVLPEARWASGAEEEFEPNDYSSTGGPKYLVRDEYYTYPDEFIVTSHVPQAAGYTFIGWFDKARMSPGGAVSAAIREAGSEVTFAYTKDNEHTLDALWASIDAVGSKQVYDGQPHGLESAKFAFNPGTLEDEYFRQIMENKLVEMGPLTYSTERDGDYTADEPIFKDVGEYPVYVKGTVKVGDKTYVLQTSAVVEITPATLTVTTPDKQKVYDGTALTAEGEISGFVNGETATFATTGTQTLVGSSPNTYSLTWDGTAKQGNYKISETLGTLTVTEYDGEIVVTTTGGKYTYDGQAHGATVSVSALPAGYTLVTATSSATATDVTVEDVAATCDTLVIRNAEGQDVTEKLKIRYVNGTIKVNPRPVTVIAASDQKVYDGMPLTNAAYAVLDGGYKTLEEVTAAGKEPSYTMEPKGVVTGEAITAVIVGTQTLVGSCLNEIMSVNVQNPKNYDFHRIDGTLTVKSDYPFIPEKTTPDVKSDYELGDEIPFTITVRNITENDLTDVQVKDPTAELVDDGTGNYSLKDDAHHAVIPIIPAGGSVDVQAIHTVTSDDILAGTYENVATVKADDKVLEATATVTDIDPIDVTLSVEKTSDVSDVTDSAVLGQTITYTITVTNTGNVPYENVVVTEQLAGAQIIAPDDGSYTVNDQGQAVIANLGVNEAVDVTATYTVTEADVTNGSIQNTVTAQGNPIDTPDGEEKTPKGGDEHTDETRPTTLSIQKVLIDQTKLAQTPDFTFDIYEVTAGTTDKPTGEPYTTVTAKANLNGDYGVVMTNRTLEIGKTYAIVERVGTVGAQSAYTVQIQGMDAPEGWATFVMEEDLTVTVTNTRKLLDGDGELTVTKVWVDDDDADGTRVSVTFNLMANGTEALDAQGNPISVTLSWAATITGLPETDLEGNPIAYSVIEANLNADGQLQGNGALYDVTYLDETTVENSLSANNETALSLTKTWMDAARATERPKTLKVTVTASYPTVRGGAAQAFAQTYTLTDAPATASDVLYTVDVSGDVWKATIDGLRKYDADGKAIAYTVTETVPQYYAADNGGVFAVDSADRYAYSLTNTLQTAALTIDKTVTDETGEQTAAFLYDVYEAGATDPYLTDVAVAINPLTGEGTLTLDAKTLPAGKALLVGVTYTVVEQNTGAWNVTPGTAEIMLTLDADGTKNVAAFYNERKLYNEPTPGPSDPAPTATPTARPTPVPTPDLTPVPGATPTPVPTASPTPSAAPTPAPVPQLELGQIFVYKTWLYDANDAYGTRPQGIDIALTRSIDGVDWQPVETLTLNAANGWSGIFGETNKLPMTDADGKAYTYRLTETNVPANYTVWQQTIDTVGRGGEPVVIEFTNALDEAELTIRKTVEDTSDSAVMPNSFTYRIYEGNSGLYRTEVVPVTYDANGVGTGSYTVTGLKAGVTYTVEEQGASPWTVSPAQSVPVVAGPNAVAEFTNTRRGFNDNTPDPNATPTPTPVPTATVPATPTPSLDPGATPTPVPTAEPTPTPTPTPAPTPVVSDPQGKIGVVKEWRNEPLNPAEVNRPAAIEVTLTGESGVDEYRIQKSASLTETGNWQYVFENLPAEDIAGNPYTYTITEADQGDYIAQVPVAVAPKPGQDELSVVRLVNSLKTSSLTIHKTTVDSSTDIYPSQFTFHVYEGVQAADDGSAPYTTVSVPRNGSATVEGFKIGATYTVFEVDHAAFVKNEPQTVTIAADGSASVSFTNERILVGDEDDDNEQDPNEPTLGVLSGTKTWVDANNAYATRPSSITVNLMRGIPGQTPTVYATQVVRANPQGDWIYTFTGLPKYDQNGVEYVYSVTEEAVAGYTPEYNGMNIVNRADNEISYTAYKVWVDDPDARHPTITIRLYQNGNEIRTAQLENGVLTHTFTGLPMYDPATDIAYRYTIREDDLTDYDWVIIDNVVYNYEVDRGPGLVTLEDTAVPLGFGGTIMNVGDCFE</sequence>
<evidence type="ECO:0000313" key="5">
    <source>
        <dbReference type="EMBL" id="HIQ71809.1"/>
    </source>
</evidence>
<dbReference type="EMBL" id="DVFJ01000020">
    <property type="protein sequence ID" value="HIQ71809.1"/>
    <property type="molecule type" value="Genomic_DNA"/>
</dbReference>
<gene>
    <name evidence="5" type="ORF">IAB73_06365</name>
</gene>
<feature type="domain" description="MBG" evidence="3">
    <location>
        <begin position="450"/>
        <end position="522"/>
    </location>
</feature>
<dbReference type="InterPro" id="IPR055354">
    <property type="entry name" value="DUF7507"/>
</dbReference>
<evidence type="ECO:0000259" key="2">
    <source>
        <dbReference type="Pfam" id="PF05738"/>
    </source>
</evidence>
<feature type="domain" description="CNA-B" evidence="2">
    <location>
        <begin position="1487"/>
        <end position="1570"/>
    </location>
</feature>
<accession>A0A9D1CRS5</accession>
<dbReference type="Pfam" id="PF05738">
    <property type="entry name" value="Cna_B"/>
    <property type="match status" value="7"/>
</dbReference>
<dbReference type="Pfam" id="PF18676">
    <property type="entry name" value="MBG_2"/>
    <property type="match status" value="1"/>
</dbReference>
<feature type="region of interest" description="Disordered" evidence="1">
    <location>
        <begin position="930"/>
        <end position="964"/>
    </location>
</feature>
<evidence type="ECO:0000256" key="1">
    <source>
        <dbReference type="SAM" id="MobiDB-lite"/>
    </source>
</evidence>
<evidence type="ECO:0000259" key="4">
    <source>
        <dbReference type="Pfam" id="PF24346"/>
    </source>
</evidence>
<organism evidence="5 6">
    <name type="scientific">Candidatus Onthenecus intestinigallinarum</name>
    <dbReference type="NCBI Taxonomy" id="2840875"/>
    <lineage>
        <taxon>Bacteria</taxon>
        <taxon>Bacillati</taxon>
        <taxon>Bacillota</taxon>
        <taxon>Clostridia</taxon>
        <taxon>Eubacteriales</taxon>
        <taxon>Candidatus Onthenecus</taxon>
    </lineage>
</organism>
<feature type="compositionally biased region" description="Low complexity" evidence="1">
    <location>
        <begin position="1711"/>
        <end position="1727"/>
    </location>
</feature>
<protein>
    <submittedName>
        <fullName evidence="5">Cna B-type domain-containing protein</fullName>
    </submittedName>
</protein>
<dbReference type="Proteomes" id="UP000886887">
    <property type="component" value="Unassembled WGS sequence"/>
</dbReference>
<feature type="compositionally biased region" description="Polar residues" evidence="1">
    <location>
        <begin position="930"/>
        <end position="941"/>
    </location>
</feature>
<feature type="domain" description="CNA-B" evidence="2">
    <location>
        <begin position="1193"/>
        <end position="1289"/>
    </location>
</feature>
<evidence type="ECO:0000259" key="3">
    <source>
        <dbReference type="Pfam" id="PF18676"/>
    </source>
</evidence>
<dbReference type="SUPFAM" id="SSF49478">
    <property type="entry name" value="Cna protein B-type domain"/>
    <property type="match status" value="7"/>
</dbReference>
<proteinExistence type="predicted"/>
<feature type="domain" description="DUF7507" evidence="4">
    <location>
        <begin position="837"/>
        <end position="944"/>
    </location>
</feature>
<feature type="region of interest" description="Disordered" evidence="1">
    <location>
        <begin position="1690"/>
        <end position="1755"/>
    </location>
</feature>
<feature type="domain" description="CNA-B" evidence="2">
    <location>
        <begin position="1759"/>
        <end position="1840"/>
    </location>
</feature>
<feature type="domain" description="CNA-B" evidence="2">
    <location>
        <begin position="2080"/>
        <end position="2150"/>
    </location>
</feature>
<feature type="region of interest" description="Disordered" evidence="1">
    <location>
        <begin position="1421"/>
        <end position="1476"/>
    </location>
</feature>
<dbReference type="CDD" id="cd00222">
    <property type="entry name" value="CollagenBindB"/>
    <property type="match status" value="6"/>
</dbReference>
<reference evidence="5" key="2">
    <citation type="journal article" date="2021" name="PeerJ">
        <title>Extensive microbial diversity within the chicken gut microbiome revealed by metagenomics and culture.</title>
        <authorList>
            <person name="Gilroy R."/>
            <person name="Ravi A."/>
            <person name="Getino M."/>
            <person name="Pursley I."/>
            <person name="Horton D.L."/>
            <person name="Alikhan N.F."/>
            <person name="Baker D."/>
            <person name="Gharbi K."/>
            <person name="Hall N."/>
            <person name="Watson M."/>
            <person name="Adriaenssens E.M."/>
            <person name="Foster-Nyarko E."/>
            <person name="Jarju S."/>
            <person name="Secka A."/>
            <person name="Antonio M."/>
            <person name="Oren A."/>
            <person name="Chaudhuri R.R."/>
            <person name="La Ragione R."/>
            <person name="Hildebrand F."/>
            <person name="Pallen M.J."/>
        </authorList>
    </citation>
    <scope>NUCLEOTIDE SEQUENCE</scope>
    <source>
        <strain evidence="5">ChiSxjej2B14-6234</strain>
    </source>
</reference>
<feature type="domain" description="CNA-B" evidence="2">
    <location>
        <begin position="1982"/>
        <end position="2070"/>
    </location>
</feature>
<reference evidence="5" key="1">
    <citation type="submission" date="2020-10" db="EMBL/GenBank/DDBJ databases">
        <authorList>
            <person name="Gilroy R."/>
        </authorList>
    </citation>
    <scope>NUCLEOTIDE SEQUENCE</scope>
    <source>
        <strain evidence="5">ChiSxjej2B14-6234</strain>
    </source>
</reference>
<name>A0A9D1CRS5_9FIRM</name>
<dbReference type="InterPro" id="IPR047589">
    <property type="entry name" value="DUF11_rpt"/>
</dbReference>
<dbReference type="InterPro" id="IPR008454">
    <property type="entry name" value="Collagen-bd_Cna-like_B-typ_dom"/>
</dbReference>
<dbReference type="Pfam" id="PF24346">
    <property type="entry name" value="DUF7507"/>
    <property type="match status" value="2"/>
</dbReference>
<feature type="domain" description="DUF7507" evidence="4">
    <location>
        <begin position="726"/>
        <end position="819"/>
    </location>
</feature>
<feature type="domain" description="CNA-B" evidence="2">
    <location>
        <begin position="149"/>
        <end position="240"/>
    </location>
</feature>
<comment type="caution">
    <text evidence="5">The sequence shown here is derived from an EMBL/GenBank/DDBJ whole genome shotgun (WGS) entry which is preliminary data.</text>
</comment>
<dbReference type="NCBIfam" id="TIGR01451">
    <property type="entry name" value="B_ant_repeat"/>
    <property type="match status" value="2"/>
</dbReference>
<dbReference type="InterPro" id="IPR041286">
    <property type="entry name" value="MBG_2"/>
</dbReference>
<feature type="compositionally biased region" description="Pro residues" evidence="1">
    <location>
        <begin position="1728"/>
        <end position="1748"/>
    </location>
</feature>
<feature type="domain" description="CNA-B" evidence="2">
    <location>
        <begin position="1088"/>
        <end position="1157"/>
    </location>
</feature>
<evidence type="ECO:0000313" key="6">
    <source>
        <dbReference type="Proteomes" id="UP000886887"/>
    </source>
</evidence>
<dbReference type="Gene3D" id="2.60.40.1140">
    <property type="entry name" value="Collagen-binding surface protein Cna, B-type domain"/>
    <property type="match status" value="7"/>
</dbReference>
<feature type="compositionally biased region" description="Pro residues" evidence="1">
    <location>
        <begin position="1441"/>
        <end position="1476"/>
    </location>
</feature>
<feature type="compositionally biased region" description="Basic and acidic residues" evidence="1">
    <location>
        <begin position="947"/>
        <end position="963"/>
    </location>
</feature>